<comment type="caution">
    <text evidence="1">The sequence shown here is derived from an EMBL/GenBank/DDBJ whole genome shotgun (WGS) entry which is preliminary data.</text>
</comment>
<keyword evidence="2" id="KW-1185">Reference proteome</keyword>
<evidence type="ECO:0000313" key="2">
    <source>
        <dbReference type="Proteomes" id="UP001055072"/>
    </source>
</evidence>
<gene>
    <name evidence="1" type="ORF">BDY19DRAFT_965680</name>
</gene>
<accession>A0ACB8TUB8</accession>
<name>A0ACB8TUB8_9APHY</name>
<dbReference type="EMBL" id="MU274930">
    <property type="protein sequence ID" value="KAI0085561.1"/>
    <property type="molecule type" value="Genomic_DNA"/>
</dbReference>
<reference evidence="1" key="1">
    <citation type="journal article" date="2021" name="Environ. Microbiol.">
        <title>Gene family expansions and transcriptome signatures uncover fungal adaptations to wood decay.</title>
        <authorList>
            <person name="Hage H."/>
            <person name="Miyauchi S."/>
            <person name="Viragh M."/>
            <person name="Drula E."/>
            <person name="Min B."/>
            <person name="Chaduli D."/>
            <person name="Navarro D."/>
            <person name="Favel A."/>
            <person name="Norest M."/>
            <person name="Lesage-Meessen L."/>
            <person name="Balint B."/>
            <person name="Merenyi Z."/>
            <person name="de Eugenio L."/>
            <person name="Morin E."/>
            <person name="Martinez A.T."/>
            <person name="Baldrian P."/>
            <person name="Stursova M."/>
            <person name="Martinez M.J."/>
            <person name="Novotny C."/>
            <person name="Magnuson J.K."/>
            <person name="Spatafora J.W."/>
            <person name="Maurice S."/>
            <person name="Pangilinan J."/>
            <person name="Andreopoulos W."/>
            <person name="LaButti K."/>
            <person name="Hundley H."/>
            <person name="Na H."/>
            <person name="Kuo A."/>
            <person name="Barry K."/>
            <person name="Lipzen A."/>
            <person name="Henrissat B."/>
            <person name="Riley R."/>
            <person name="Ahrendt S."/>
            <person name="Nagy L.G."/>
            <person name="Grigoriev I.V."/>
            <person name="Martin F."/>
            <person name="Rosso M.N."/>
        </authorList>
    </citation>
    <scope>NUCLEOTIDE SEQUENCE</scope>
    <source>
        <strain evidence="1">CBS 384.51</strain>
    </source>
</reference>
<organism evidence="1 2">
    <name type="scientific">Irpex rosettiformis</name>
    <dbReference type="NCBI Taxonomy" id="378272"/>
    <lineage>
        <taxon>Eukaryota</taxon>
        <taxon>Fungi</taxon>
        <taxon>Dikarya</taxon>
        <taxon>Basidiomycota</taxon>
        <taxon>Agaricomycotina</taxon>
        <taxon>Agaricomycetes</taxon>
        <taxon>Polyporales</taxon>
        <taxon>Irpicaceae</taxon>
        <taxon>Irpex</taxon>
    </lineage>
</organism>
<dbReference type="Proteomes" id="UP001055072">
    <property type="component" value="Unassembled WGS sequence"/>
</dbReference>
<proteinExistence type="predicted"/>
<evidence type="ECO:0000313" key="1">
    <source>
        <dbReference type="EMBL" id="KAI0085561.1"/>
    </source>
</evidence>
<protein>
    <submittedName>
        <fullName evidence="1">Uncharacterized protein</fullName>
    </submittedName>
</protein>
<sequence length="320" mass="35905">MATTAAQSNISNDNGPEVKHDEWDCALDDKFYDPDPEALGFYKKETGIEDDGELKQHILRVQREAFAIYNYPCIRVFEFMRLKLARLPAYEHVVNLGRQKNKIFIDLGCCFGNDSRKLVQDGYPAENIIASDIRKGLWEMGHKLFRSTSQSFPVHFIEGNIFDPQFIATTPPIATSTAVSPELLPAINSLTSLNSLQGRVSGVFTGAFFHLFDEDQQYQIAKSLAGLLSPEPGSILIGVQGGMKEKGFWQAEGSEYKMFCHSPESWAKMWHGIFSDGNEGDGGIEVTASLRKEIGGTTFFGTYPKNTRPYYVMEWSVVRK</sequence>